<protein>
    <submittedName>
        <fullName evidence="1">Uncharacterized protein</fullName>
    </submittedName>
</protein>
<accession>A0A0A0YQ50</accession>
<reference evidence="1 2" key="1">
    <citation type="submission" date="2014-10" db="EMBL/GenBank/DDBJ databases">
        <authorList>
            <person name="Aguirre C.A."/>
            <person name="Archer J.A."/>
            <person name="Bates T."/>
            <person name="Ion J.M."/>
            <person name="Krejcarek O.E."/>
            <person name="Mitchell C.L."/>
            <person name="Montgomery E.A."/>
            <person name="Soder N.A."/>
            <person name="Verduzco J.A."/>
            <person name="Scherer A.E."/>
            <person name="Westholm D.E."/>
            <person name="Serrano M.G."/>
            <person name="Buck G."/>
            <person name="Lee V."/>
            <person name="Wang Y."/>
            <person name="Carvalho R."/>
            <person name="Voegtly L."/>
            <person name="Shi R."/>
            <person name="Duckworth R."/>
            <person name="Johnson A."/>
            <person name="Loviza R."/>
            <person name="Walstead R."/>
            <person name="Shah Z."/>
            <person name="Kiflezghi M."/>
            <person name="Wade K."/>
            <person name="Anders K.R."/>
            <person name="Braun M.A."/>
            <person name="Delesalle V.A."/>
            <person name="Hughes L.E."/>
            <person name="Ware V.C."/>
            <person name="Bradley K.W."/>
            <person name="Barker L.P."/>
            <person name="Asai D.J."/>
            <person name="Bowman C.A."/>
            <person name="Russell D.A."/>
            <person name="Pope W.H."/>
            <person name="Jacobs-Sera D."/>
            <person name="Hendrix R.W."/>
            <person name="Hatfull G.F."/>
        </authorList>
    </citation>
    <scope>NUCLEOTIDE SEQUENCE [LARGE SCALE GENOMIC DNA]</scope>
</reference>
<gene>
    <name evidence="1" type="ORF">PBI_ZYGOTAIGA_1</name>
</gene>
<evidence type="ECO:0000313" key="2">
    <source>
        <dbReference type="Proteomes" id="UP000223157"/>
    </source>
</evidence>
<sequence length="85" mass="9507">MSYEPPVRVEIPSELLPLIHLVAEHHGVSPQTVAVAWMTHGAENACTEDDIRDMAAKQGERIHAGFQRFLKDHLVGNRKNRLGGR</sequence>
<name>A0A0A0YQ50_9CAUD</name>
<dbReference type="Proteomes" id="UP000223157">
    <property type="component" value="Genome"/>
</dbReference>
<dbReference type="EMBL" id="KM881426">
    <property type="protein sequence ID" value="AIX12682.1"/>
    <property type="molecule type" value="Genomic_DNA"/>
</dbReference>
<evidence type="ECO:0000313" key="1">
    <source>
        <dbReference type="EMBL" id="AIX12682.1"/>
    </source>
</evidence>
<proteinExistence type="predicted"/>
<organism evidence="1 2">
    <name type="scientific">Mycobacterium phage ZygoTaiga</name>
    <dbReference type="NCBI Taxonomy" id="1566994"/>
    <lineage>
        <taxon>Viruses</taxon>
        <taxon>Duplodnaviria</taxon>
        <taxon>Heunggongvirae</taxon>
        <taxon>Uroviricota</taxon>
        <taxon>Caudoviricetes</taxon>
        <taxon>Ceeclamvirinae</taxon>
        <taxon>Bixzunavirus</taxon>
        <taxon>Bixzunavirus Bxz1</taxon>
    </lineage>
</organism>